<evidence type="ECO:0000313" key="3">
    <source>
        <dbReference type="Proteomes" id="UP000734854"/>
    </source>
</evidence>
<comment type="caution">
    <text evidence="2">The sequence shown here is derived from an EMBL/GenBank/DDBJ whole genome shotgun (WGS) entry which is preliminary data.</text>
</comment>
<feature type="compositionally biased region" description="Basic and acidic residues" evidence="1">
    <location>
        <begin position="814"/>
        <end position="829"/>
    </location>
</feature>
<feature type="region of interest" description="Disordered" evidence="1">
    <location>
        <begin position="814"/>
        <end position="852"/>
    </location>
</feature>
<dbReference type="PANTHER" id="PTHR33167">
    <property type="entry name" value="TRANSCRIPTION FACTOR, PUTATIVE (DUF863)-RELATED"/>
    <property type="match status" value="1"/>
</dbReference>
<dbReference type="EMBL" id="JACMSC010000009">
    <property type="protein sequence ID" value="KAG6509233.1"/>
    <property type="molecule type" value="Genomic_DNA"/>
</dbReference>
<dbReference type="InterPro" id="IPR008581">
    <property type="entry name" value="DUF863_pln"/>
</dbReference>
<dbReference type="Pfam" id="PF05904">
    <property type="entry name" value="DUF863"/>
    <property type="match status" value="3"/>
</dbReference>
<keyword evidence="3" id="KW-1185">Reference proteome</keyword>
<feature type="compositionally biased region" description="Basic residues" evidence="1">
    <location>
        <begin position="839"/>
        <end position="852"/>
    </location>
</feature>
<reference evidence="2 3" key="1">
    <citation type="submission" date="2020-08" db="EMBL/GenBank/DDBJ databases">
        <title>Plant Genome Project.</title>
        <authorList>
            <person name="Zhang R.-G."/>
        </authorList>
    </citation>
    <scope>NUCLEOTIDE SEQUENCE [LARGE SCALE GENOMIC DNA]</scope>
    <source>
        <tissue evidence="2">Rhizome</tissue>
    </source>
</reference>
<dbReference type="Proteomes" id="UP000734854">
    <property type="component" value="Unassembled WGS sequence"/>
</dbReference>
<dbReference type="AlphaFoldDB" id="A0A8J5GYF4"/>
<protein>
    <submittedName>
        <fullName evidence="2">Uncharacterized protein</fullName>
    </submittedName>
</protein>
<gene>
    <name evidence="2" type="ORF">ZIOFF_034624</name>
</gene>
<evidence type="ECO:0000313" key="2">
    <source>
        <dbReference type="EMBL" id="KAG6509233.1"/>
    </source>
</evidence>
<dbReference type="PANTHER" id="PTHR33167:SF4">
    <property type="entry name" value="TRANSCRIPTION FACTOR, PUTATIVE (DUF863)-RELATED"/>
    <property type="match status" value="1"/>
</dbReference>
<name>A0A8J5GYF4_ZINOF</name>
<accession>A0A8J5GYF4</accession>
<proteinExistence type="predicted"/>
<sequence length="942" mass="106485">MDLRRVATQGIRRTGDKIEKGRGFMVYRGYRGEAAENRRRWRGEVAGRGREDEERAAASNILVIEPRHDISMVPSLEIAGMATKIQGKNYLPGYFFLHDVKVDTSSWSGYYRDKHSSVNLCNGYIARSAFGFSEHDKEMLKQTMLEHEVIFHKQVYELHRLYKIQKDLMTEFQTKGFRRYPIVPEVSHSNPFTTQIGQECPEKKPQMAHFIGNTNHGKTPLAGIEKFHFSSRKEGSVHSSPISLFNGVSEKDDKELYYRPQKRRKFDLQLPADVYIDIDDTEGSNKKFFSELSYSAKDPKNGACSLYFENDVKLSLGSTHKEDHNVVNSPIHTNMSTDIVDLNAPTNDVDFEGPSDSASVQFLGSRMQSQWNKLHHSSVRSYTSISDGRGDQLTTSDYLYTDVDRKRGWPGKHRSTTDFLARTSDNENMETSQGALPLNTSTRTNVILPFDHNCPEIWPGPKLSDRFSNSILMFPQVPASIKAKADVVRCAPSFVSSWRKPVTVQSLPSLCRSLNHSKKSLSLKTDDQIPITSEKRESIWHLTASLEPVTFVSHTNILHHGLHNDDNETRHSNLLKDHQNGYLRRDLKTSKNMNLNESYRGGIKGKHSYLADNKYSKLSEGPSWFSNASLDESNVTKKHASRVDVSLSNGHMQLESSADAEIFGRKNREKIRNQINLNVEFACVDGPMPLEELHDCEVVTSSHSAPIFDAKMCSLSKHKQTTLSKKDGSEEQDRSGDSLRLAAQNLIALSMDCHGSSDGITPSMLEPSSDNLSWFAEVVFCSAEDPKLICEDNGFDLFETTTLNLKEVKTDRCWPKESEKKDETKERDSTGAASMLFTKPRRGQARKRKQKRVFQKDILQGLASLSRHEVTEDLQNIGGMVKASGKPWKTGITRRNKCLNGATSQTSYTEIRDSERSLIGWGKTTRRCHRPRCPPGTLPTLI</sequence>
<organism evidence="2 3">
    <name type="scientific">Zingiber officinale</name>
    <name type="common">Ginger</name>
    <name type="synonym">Amomum zingiber</name>
    <dbReference type="NCBI Taxonomy" id="94328"/>
    <lineage>
        <taxon>Eukaryota</taxon>
        <taxon>Viridiplantae</taxon>
        <taxon>Streptophyta</taxon>
        <taxon>Embryophyta</taxon>
        <taxon>Tracheophyta</taxon>
        <taxon>Spermatophyta</taxon>
        <taxon>Magnoliopsida</taxon>
        <taxon>Liliopsida</taxon>
        <taxon>Zingiberales</taxon>
        <taxon>Zingiberaceae</taxon>
        <taxon>Zingiber</taxon>
    </lineage>
</organism>
<evidence type="ECO:0000256" key="1">
    <source>
        <dbReference type="SAM" id="MobiDB-lite"/>
    </source>
</evidence>